<accession>A0A6M2DDJ1</accession>
<evidence type="ECO:0000313" key="2">
    <source>
        <dbReference type="EMBL" id="NOV43258.1"/>
    </source>
</evidence>
<evidence type="ECO:0000256" key="1">
    <source>
        <dbReference type="SAM" id="SignalP"/>
    </source>
</evidence>
<feature type="signal peptide" evidence="1">
    <location>
        <begin position="1"/>
        <end position="19"/>
    </location>
</feature>
<proteinExistence type="predicted"/>
<protein>
    <submittedName>
        <fullName evidence="2">Putative secreted protein</fullName>
    </submittedName>
</protein>
<sequence>MFCFFFFFFSRVLYKTLYCAMPTRLLSQYSYLAISKEDNVVIYTSPLPAAHKTHTHTPYCHRRLLTTTRGTSTRHFASVL</sequence>
<name>A0A6M2DDJ1_RHIMP</name>
<feature type="chain" id="PRO_5027052047" evidence="1">
    <location>
        <begin position="20"/>
        <end position="80"/>
    </location>
</feature>
<organism evidence="2">
    <name type="scientific">Rhipicephalus microplus</name>
    <name type="common">Cattle tick</name>
    <name type="synonym">Boophilus microplus</name>
    <dbReference type="NCBI Taxonomy" id="6941"/>
    <lineage>
        <taxon>Eukaryota</taxon>
        <taxon>Metazoa</taxon>
        <taxon>Ecdysozoa</taxon>
        <taxon>Arthropoda</taxon>
        <taxon>Chelicerata</taxon>
        <taxon>Arachnida</taxon>
        <taxon>Acari</taxon>
        <taxon>Parasitiformes</taxon>
        <taxon>Ixodida</taxon>
        <taxon>Ixodoidea</taxon>
        <taxon>Ixodidae</taxon>
        <taxon>Rhipicephalinae</taxon>
        <taxon>Rhipicephalus</taxon>
        <taxon>Boophilus</taxon>
    </lineage>
</organism>
<reference evidence="2" key="1">
    <citation type="submission" date="2019-09" db="EMBL/GenBank/DDBJ databases">
        <title>Organ-specific transcriptomic study of the physiology of the cattle tick, Rhipicephalus microplus.</title>
        <authorList>
            <person name="Tirloni L."/>
            <person name="Braz G."/>
            <person name="Gandara A.C.P."/>
            <person name="Sabadin G.A."/>
            <person name="da Silva R.M."/>
            <person name="Guizzo M.G."/>
            <person name="Machado J.A."/>
            <person name="Costa E.P."/>
            <person name="Gomes H.F."/>
            <person name="Moraes J."/>
            <person name="Mota M.B.S."/>
            <person name="Mesquita R.D."/>
            <person name="Alvarenga P.H."/>
            <person name="Alves F."/>
            <person name="Seixas A."/>
            <person name="da Fonseca R.N."/>
            <person name="Fogaca A."/>
            <person name="Logullo C."/>
            <person name="Tanaka A."/>
            <person name="Daffre S."/>
            <person name="Termignoni C."/>
            <person name="Vaz I.S.Jr."/>
            <person name="Oliveira P.L."/>
            <person name="Ribeiro J.M."/>
        </authorList>
    </citation>
    <scope>NUCLEOTIDE SEQUENCE</scope>
    <source>
        <strain evidence="2">Porto Alegre</strain>
    </source>
</reference>
<dbReference type="EMBL" id="GHWJ01010521">
    <property type="protein sequence ID" value="NOV43258.1"/>
    <property type="molecule type" value="Transcribed_RNA"/>
</dbReference>
<keyword evidence="1" id="KW-0732">Signal</keyword>
<dbReference type="AlphaFoldDB" id="A0A6M2DDJ1"/>